<dbReference type="InterPro" id="IPR000843">
    <property type="entry name" value="HTH_LacI"/>
</dbReference>
<protein>
    <submittedName>
        <fullName evidence="5">LacI family DNA-binding transcriptional regulator</fullName>
    </submittedName>
</protein>
<reference evidence="5 6" key="1">
    <citation type="submission" date="2022-01" db="EMBL/GenBank/DDBJ databases">
        <title>Whole genome-based taxonomy of the Shewanellaceae.</title>
        <authorList>
            <person name="Martin-Rodriguez A.J."/>
        </authorList>
    </citation>
    <scope>NUCLEOTIDE SEQUENCE [LARGE SCALE GENOMIC DNA]</scope>
    <source>
        <strain evidence="5 6">DSM 24955</strain>
    </source>
</reference>
<dbReference type="CDD" id="cd06270">
    <property type="entry name" value="PBP1_GalS-like"/>
    <property type="match status" value="1"/>
</dbReference>
<keyword evidence="1" id="KW-0805">Transcription regulation</keyword>
<evidence type="ECO:0000259" key="4">
    <source>
        <dbReference type="PROSITE" id="PS50932"/>
    </source>
</evidence>
<evidence type="ECO:0000256" key="3">
    <source>
        <dbReference type="ARBA" id="ARBA00023163"/>
    </source>
</evidence>
<dbReference type="SUPFAM" id="SSF53822">
    <property type="entry name" value="Periplasmic binding protein-like I"/>
    <property type="match status" value="1"/>
</dbReference>
<dbReference type="PROSITE" id="PS00356">
    <property type="entry name" value="HTH_LACI_1"/>
    <property type="match status" value="1"/>
</dbReference>
<dbReference type="InterPro" id="IPR046335">
    <property type="entry name" value="LacI/GalR-like_sensor"/>
</dbReference>
<dbReference type="InterPro" id="IPR028082">
    <property type="entry name" value="Peripla_BP_I"/>
</dbReference>
<dbReference type="Gene3D" id="1.10.260.40">
    <property type="entry name" value="lambda repressor-like DNA-binding domains"/>
    <property type="match status" value="1"/>
</dbReference>
<dbReference type="Pfam" id="PF00356">
    <property type="entry name" value="LacI"/>
    <property type="match status" value="1"/>
</dbReference>
<dbReference type="PANTHER" id="PTHR30146:SF109">
    <property type="entry name" value="HTH-TYPE TRANSCRIPTIONAL REGULATOR GALS"/>
    <property type="match status" value="1"/>
</dbReference>
<dbReference type="Proteomes" id="UP001202134">
    <property type="component" value="Unassembled WGS sequence"/>
</dbReference>
<dbReference type="RefSeq" id="WP_248955188.1">
    <property type="nucleotide sequence ID" value="NZ_JAKIKU010000003.1"/>
</dbReference>
<accession>A0ABT0KMA3</accession>
<sequence length="348" mass="37996">MSNATIKDIAKAANVSVATVSRVVNNGPKVGPETRARIVDLIETMGYRPNINARSLVTNKSSTIGVVIPDVADPFFAALANSVDKVARQHNTQLLISTGQLSADSELEAIKLLLQQRCESIVIHSKLIPNETLIKLFNDNPNFVLINRYIEEIAHRCIWLDNIEGGKIAAKSLINCKHLNIACILSNYDIEDPSLRLKGFTEQLKESNQDIDQKLVVYAEPTLQGGEAATQQLLAANTPFSAVFVYNDAMAIGAISTLEDNGFSVPKDVSVIGCDDVLLSRFSRPKLTTLQYPIETMAHHAAKLSLNIAVNVDDCQPQDASHPSPDILPSLKYTPVLIERESTAIKTD</sequence>
<dbReference type="PRINTS" id="PR00036">
    <property type="entry name" value="HTHLACI"/>
</dbReference>
<gene>
    <name evidence="5" type="ORF">L2737_06465</name>
</gene>
<dbReference type="SUPFAM" id="SSF47413">
    <property type="entry name" value="lambda repressor-like DNA-binding domains"/>
    <property type="match status" value="1"/>
</dbReference>
<proteinExistence type="predicted"/>
<dbReference type="PANTHER" id="PTHR30146">
    <property type="entry name" value="LACI-RELATED TRANSCRIPTIONAL REPRESSOR"/>
    <property type="match status" value="1"/>
</dbReference>
<organism evidence="5 6">
    <name type="scientific">Shewanella electrodiphila</name>
    <dbReference type="NCBI Taxonomy" id="934143"/>
    <lineage>
        <taxon>Bacteria</taxon>
        <taxon>Pseudomonadati</taxon>
        <taxon>Pseudomonadota</taxon>
        <taxon>Gammaproteobacteria</taxon>
        <taxon>Alteromonadales</taxon>
        <taxon>Shewanellaceae</taxon>
        <taxon>Shewanella</taxon>
    </lineage>
</organism>
<keyword evidence="2 5" id="KW-0238">DNA-binding</keyword>
<dbReference type="PROSITE" id="PS50932">
    <property type="entry name" value="HTH_LACI_2"/>
    <property type="match status" value="1"/>
</dbReference>
<dbReference type="CDD" id="cd01392">
    <property type="entry name" value="HTH_LacI"/>
    <property type="match status" value="1"/>
</dbReference>
<dbReference type="Pfam" id="PF13377">
    <property type="entry name" value="Peripla_BP_3"/>
    <property type="match status" value="1"/>
</dbReference>
<dbReference type="GO" id="GO:0003677">
    <property type="term" value="F:DNA binding"/>
    <property type="evidence" value="ECO:0007669"/>
    <property type="project" value="UniProtKB-KW"/>
</dbReference>
<feature type="domain" description="HTH lacI-type" evidence="4">
    <location>
        <begin position="4"/>
        <end position="58"/>
    </location>
</feature>
<dbReference type="InterPro" id="IPR010982">
    <property type="entry name" value="Lambda_DNA-bd_dom_sf"/>
</dbReference>
<dbReference type="EMBL" id="JAKIKU010000003">
    <property type="protein sequence ID" value="MCL1044972.1"/>
    <property type="molecule type" value="Genomic_DNA"/>
</dbReference>
<dbReference type="SMART" id="SM00354">
    <property type="entry name" value="HTH_LACI"/>
    <property type="match status" value="1"/>
</dbReference>
<evidence type="ECO:0000256" key="2">
    <source>
        <dbReference type="ARBA" id="ARBA00023125"/>
    </source>
</evidence>
<dbReference type="Gene3D" id="3.40.50.2300">
    <property type="match status" value="2"/>
</dbReference>
<evidence type="ECO:0000313" key="5">
    <source>
        <dbReference type="EMBL" id="MCL1044972.1"/>
    </source>
</evidence>
<evidence type="ECO:0000313" key="6">
    <source>
        <dbReference type="Proteomes" id="UP001202134"/>
    </source>
</evidence>
<comment type="caution">
    <text evidence="5">The sequence shown here is derived from an EMBL/GenBank/DDBJ whole genome shotgun (WGS) entry which is preliminary data.</text>
</comment>
<keyword evidence="6" id="KW-1185">Reference proteome</keyword>
<keyword evidence="3" id="KW-0804">Transcription</keyword>
<name>A0ABT0KMA3_9GAMM</name>
<evidence type="ECO:0000256" key="1">
    <source>
        <dbReference type="ARBA" id="ARBA00023015"/>
    </source>
</evidence>